<keyword evidence="1" id="KW-0880">Kelch repeat</keyword>
<comment type="caution">
    <text evidence="5">The sequence shown here is derived from an EMBL/GenBank/DDBJ whole genome shotgun (WGS) entry which is preliminary data.</text>
</comment>
<dbReference type="Pfam" id="PF00651">
    <property type="entry name" value="BTB"/>
    <property type="match status" value="1"/>
</dbReference>
<dbReference type="Gene3D" id="2.120.10.80">
    <property type="entry name" value="Kelch-type beta propeller"/>
    <property type="match status" value="1"/>
</dbReference>
<dbReference type="Gene3D" id="3.30.710.10">
    <property type="entry name" value="Potassium Channel Kv1.1, Chain A"/>
    <property type="match status" value="1"/>
</dbReference>
<evidence type="ECO:0000313" key="5">
    <source>
        <dbReference type="EMBL" id="KAJ5075713.1"/>
    </source>
</evidence>
<evidence type="ECO:0000259" key="4">
    <source>
        <dbReference type="PROSITE" id="PS50097"/>
    </source>
</evidence>
<dbReference type="PANTHER" id="PTHR45632">
    <property type="entry name" value="LD33804P"/>
    <property type="match status" value="1"/>
</dbReference>
<evidence type="ECO:0000256" key="3">
    <source>
        <dbReference type="SAM" id="MobiDB-lite"/>
    </source>
</evidence>
<keyword evidence="6" id="KW-1185">Reference proteome</keyword>
<gene>
    <name evidence="5" type="ORF">M0811_06575</name>
</gene>
<dbReference type="AlphaFoldDB" id="A0A9Q0LQN2"/>
<evidence type="ECO:0000256" key="1">
    <source>
        <dbReference type="ARBA" id="ARBA00022441"/>
    </source>
</evidence>
<dbReference type="SUPFAM" id="SSF54695">
    <property type="entry name" value="POZ domain"/>
    <property type="match status" value="1"/>
</dbReference>
<reference evidence="5" key="1">
    <citation type="submission" date="2022-10" db="EMBL/GenBank/DDBJ databases">
        <title>Novel sulphate-reducing endosymbionts in the free-living metamonad Anaeramoeba.</title>
        <authorList>
            <person name="Jerlstrom-Hultqvist J."/>
            <person name="Cepicka I."/>
            <person name="Gallot-Lavallee L."/>
            <person name="Salas-Leiva D."/>
            <person name="Curtis B.A."/>
            <person name="Zahonova K."/>
            <person name="Pipaliya S."/>
            <person name="Dacks J."/>
            <person name="Roger A.J."/>
        </authorList>
    </citation>
    <scope>NUCLEOTIDE SEQUENCE</scope>
    <source>
        <strain evidence="5">BMAN</strain>
    </source>
</reference>
<evidence type="ECO:0000313" key="6">
    <source>
        <dbReference type="Proteomes" id="UP001149090"/>
    </source>
</evidence>
<dbReference type="EMBL" id="JAPDFW010000063">
    <property type="protein sequence ID" value="KAJ5075713.1"/>
    <property type="molecule type" value="Genomic_DNA"/>
</dbReference>
<evidence type="ECO:0000256" key="2">
    <source>
        <dbReference type="ARBA" id="ARBA00022737"/>
    </source>
</evidence>
<feature type="region of interest" description="Disordered" evidence="3">
    <location>
        <begin position="411"/>
        <end position="431"/>
    </location>
</feature>
<dbReference type="OrthoDB" id="6359816at2759"/>
<dbReference type="InterPro" id="IPR011333">
    <property type="entry name" value="SKP1/BTB/POZ_sf"/>
</dbReference>
<accession>A0A9Q0LQN2</accession>
<dbReference type="Proteomes" id="UP001149090">
    <property type="component" value="Unassembled WGS sequence"/>
</dbReference>
<organism evidence="5 6">
    <name type="scientific">Anaeramoeba ignava</name>
    <name type="common">Anaerobic marine amoeba</name>
    <dbReference type="NCBI Taxonomy" id="1746090"/>
    <lineage>
        <taxon>Eukaryota</taxon>
        <taxon>Metamonada</taxon>
        <taxon>Anaeramoebidae</taxon>
        <taxon>Anaeramoeba</taxon>
    </lineage>
</organism>
<dbReference type="CDD" id="cd18186">
    <property type="entry name" value="BTB_POZ_ZBTB_KLHL-like"/>
    <property type="match status" value="1"/>
</dbReference>
<name>A0A9Q0LQN2_ANAIG</name>
<feature type="domain" description="BTB" evidence="4">
    <location>
        <begin position="251"/>
        <end position="317"/>
    </location>
</feature>
<dbReference type="InterPro" id="IPR015915">
    <property type="entry name" value="Kelch-typ_b-propeller"/>
</dbReference>
<feature type="compositionally biased region" description="Basic and acidic residues" evidence="3">
    <location>
        <begin position="411"/>
        <end position="423"/>
    </location>
</feature>
<sequence>MQNNLHVIFGGLNRDSRTNSNDVFACDLITNQWRKIPSQDPPSCRDDFFIGQFESFLVLFAGTKSNEVFYDDVYIMEFEPGICFELKNFAFSNQGEKFYDFKVTSLNKKEFGVLWKLFSIRMITPDLSFLTKPYELIRQESDTRIAIEENQSVDLTARKVVQLSKGIEDAIRNRLSHFHSSVLDSFFQFIYSGICELRAEEHQQQLAELLRIFGVHGYKHIVHSREIGETLATTDAFSQDLESLYLDNESKDFIILVGNVSVPVHKFILAARSGLYRNMFESVEDSSNSAPDFSGRTVKSIESLLRFLYTDSVAHISEKDVAVDLIDADEYYQLFSAAKLQQRCVSILVNSLNQQNAFELFDLAISYQVVKLRDAVISFLFSKRDQILTNLDNVVSDWKGDLIFFIEEKEKEEKEKKEKEKSKSKSKSKSK</sequence>
<dbReference type="PROSITE" id="PS50097">
    <property type="entry name" value="BTB"/>
    <property type="match status" value="1"/>
</dbReference>
<dbReference type="InterPro" id="IPR000210">
    <property type="entry name" value="BTB/POZ_dom"/>
</dbReference>
<protein>
    <recommendedName>
        <fullName evidence="4">BTB domain-containing protein</fullName>
    </recommendedName>
</protein>
<keyword evidence="2" id="KW-0677">Repeat</keyword>
<dbReference type="SUPFAM" id="SSF117281">
    <property type="entry name" value="Kelch motif"/>
    <property type="match status" value="1"/>
</dbReference>
<dbReference type="SMART" id="SM00225">
    <property type="entry name" value="BTB"/>
    <property type="match status" value="1"/>
</dbReference>
<dbReference type="PANTHER" id="PTHR45632:SF3">
    <property type="entry name" value="KELCH-LIKE PROTEIN 32"/>
    <property type="match status" value="1"/>
</dbReference>
<proteinExistence type="predicted"/>